<dbReference type="PROSITE" id="PS51485">
    <property type="entry name" value="PHYTOCYANIN"/>
    <property type="match status" value="1"/>
</dbReference>
<evidence type="ECO:0000313" key="11">
    <source>
        <dbReference type="EMBL" id="KAL0409218.1"/>
    </source>
</evidence>
<reference evidence="11" key="1">
    <citation type="submission" date="2020-06" db="EMBL/GenBank/DDBJ databases">
        <authorList>
            <person name="Li T."/>
            <person name="Hu X."/>
            <person name="Zhang T."/>
            <person name="Song X."/>
            <person name="Zhang H."/>
            <person name="Dai N."/>
            <person name="Sheng W."/>
            <person name="Hou X."/>
            <person name="Wei L."/>
        </authorList>
    </citation>
    <scope>NUCLEOTIDE SEQUENCE</scope>
    <source>
        <strain evidence="11">G02</strain>
        <tissue evidence="11">Leaf</tissue>
    </source>
</reference>
<evidence type="ECO:0000256" key="4">
    <source>
        <dbReference type="ARBA" id="ARBA00023136"/>
    </source>
</evidence>
<evidence type="ECO:0000256" key="2">
    <source>
        <dbReference type="ARBA" id="ARBA00022622"/>
    </source>
</evidence>
<keyword evidence="4" id="KW-0472">Membrane</keyword>
<comment type="subcellular location">
    <subcellularLocation>
        <location evidence="1">Cell membrane</location>
        <topology evidence="1">Lipid-anchor</topology>
        <topology evidence="1">GPI-anchor</topology>
    </subcellularLocation>
</comment>
<evidence type="ECO:0000256" key="1">
    <source>
        <dbReference type="ARBA" id="ARBA00004609"/>
    </source>
</evidence>
<name>A0AAW2TY75_SESRA</name>
<dbReference type="Gene3D" id="2.60.40.420">
    <property type="entry name" value="Cupredoxins - blue copper proteins"/>
    <property type="match status" value="1"/>
</dbReference>
<evidence type="ECO:0000256" key="3">
    <source>
        <dbReference type="ARBA" id="ARBA00022729"/>
    </source>
</evidence>
<evidence type="ECO:0000256" key="9">
    <source>
        <dbReference type="SAM" id="SignalP"/>
    </source>
</evidence>
<evidence type="ECO:0000259" key="10">
    <source>
        <dbReference type="PROSITE" id="PS51485"/>
    </source>
</evidence>
<dbReference type="PANTHER" id="PTHR33021">
    <property type="entry name" value="BLUE COPPER PROTEIN"/>
    <property type="match status" value="1"/>
</dbReference>
<comment type="caution">
    <text evidence="11">The sequence shown here is derived from an EMBL/GenBank/DDBJ whole genome shotgun (WGS) entry which is preliminary data.</text>
</comment>
<keyword evidence="7" id="KW-0449">Lipoprotein</keyword>
<dbReference type="GO" id="GO:0009055">
    <property type="term" value="F:electron transfer activity"/>
    <property type="evidence" value="ECO:0007669"/>
    <property type="project" value="InterPro"/>
</dbReference>
<evidence type="ECO:0000256" key="7">
    <source>
        <dbReference type="ARBA" id="ARBA00023288"/>
    </source>
</evidence>
<organism evidence="11">
    <name type="scientific">Sesamum radiatum</name>
    <name type="common">Black benniseed</name>
    <dbReference type="NCBI Taxonomy" id="300843"/>
    <lineage>
        <taxon>Eukaryota</taxon>
        <taxon>Viridiplantae</taxon>
        <taxon>Streptophyta</taxon>
        <taxon>Embryophyta</taxon>
        <taxon>Tracheophyta</taxon>
        <taxon>Spermatophyta</taxon>
        <taxon>Magnoliopsida</taxon>
        <taxon>eudicotyledons</taxon>
        <taxon>Gunneridae</taxon>
        <taxon>Pentapetalae</taxon>
        <taxon>asterids</taxon>
        <taxon>lamiids</taxon>
        <taxon>Lamiales</taxon>
        <taxon>Pedaliaceae</taxon>
        <taxon>Sesamum</taxon>
    </lineage>
</organism>
<accession>A0AAW2TY75</accession>
<dbReference type="InterPro" id="IPR003245">
    <property type="entry name" value="Phytocyanin_dom"/>
</dbReference>
<dbReference type="SUPFAM" id="SSF49503">
    <property type="entry name" value="Cupredoxins"/>
    <property type="match status" value="1"/>
</dbReference>
<keyword evidence="5" id="KW-1015">Disulfide bond</keyword>
<dbReference type="AlphaFoldDB" id="A0AAW2TY75"/>
<dbReference type="EMBL" id="JACGWJ010000007">
    <property type="protein sequence ID" value="KAL0409218.1"/>
    <property type="molecule type" value="Genomic_DNA"/>
</dbReference>
<proteinExistence type="inferred from homology"/>
<evidence type="ECO:0000256" key="8">
    <source>
        <dbReference type="ARBA" id="ARBA00035011"/>
    </source>
</evidence>
<feature type="domain" description="Phytocyanin" evidence="10">
    <location>
        <begin position="24"/>
        <end position="128"/>
    </location>
</feature>
<dbReference type="Pfam" id="PF02298">
    <property type="entry name" value="Cu_bind_like"/>
    <property type="match status" value="1"/>
</dbReference>
<dbReference type="GO" id="GO:0005886">
    <property type="term" value="C:plasma membrane"/>
    <property type="evidence" value="ECO:0007669"/>
    <property type="project" value="UniProtKB-SubCell"/>
</dbReference>
<dbReference type="FunFam" id="2.60.40.420:FF:000010">
    <property type="entry name" value="Early nodulin-like protein 1"/>
    <property type="match status" value="1"/>
</dbReference>
<keyword evidence="3 9" id="KW-0732">Signal</keyword>
<keyword evidence="2" id="KW-0336">GPI-anchor</keyword>
<dbReference type="GO" id="GO:0098552">
    <property type="term" value="C:side of membrane"/>
    <property type="evidence" value="ECO:0007669"/>
    <property type="project" value="UniProtKB-KW"/>
</dbReference>
<keyword evidence="6" id="KW-0325">Glycoprotein</keyword>
<feature type="chain" id="PRO_5043710914" description="Phytocyanin domain-containing protein" evidence="9">
    <location>
        <begin position="24"/>
        <end position="191"/>
    </location>
</feature>
<protein>
    <recommendedName>
        <fullName evidence="10">Phytocyanin domain-containing protein</fullName>
    </recommendedName>
</protein>
<evidence type="ECO:0000256" key="6">
    <source>
        <dbReference type="ARBA" id="ARBA00023180"/>
    </source>
</evidence>
<dbReference type="PANTHER" id="PTHR33021:SF44">
    <property type="entry name" value="EARLY NODULIN-LIKE PROTEIN 8"/>
    <property type="match status" value="1"/>
</dbReference>
<sequence length="191" mass="20677">MGNSHLCCTLLLLLLSIQGRVLCNIYQVGDLHAWGIPTSSNPQIYTKWSKSHNLKLGDSLFFLYPPSEDSVIQVTSESYNSCNLKDPILYMNNGNSLFNITKPGDFYFTSGVDGRCQKSQKLHVSVYGNGSYVADSPADAPAASAPSYPTVFGSIPMQAASASASPLLNSGVCICSGWNFLYHRCDCDVEG</sequence>
<evidence type="ECO:0000256" key="5">
    <source>
        <dbReference type="ARBA" id="ARBA00023157"/>
    </source>
</evidence>
<dbReference type="InterPro" id="IPR008972">
    <property type="entry name" value="Cupredoxin"/>
</dbReference>
<comment type="similarity">
    <text evidence="8">Belongs to the early nodulin-like (ENODL) family.</text>
</comment>
<dbReference type="InterPro" id="IPR039391">
    <property type="entry name" value="Phytocyanin-like"/>
</dbReference>
<reference evidence="11" key="2">
    <citation type="journal article" date="2024" name="Plant">
        <title>Genomic evolution and insights into agronomic trait innovations of Sesamum species.</title>
        <authorList>
            <person name="Miao H."/>
            <person name="Wang L."/>
            <person name="Qu L."/>
            <person name="Liu H."/>
            <person name="Sun Y."/>
            <person name="Le M."/>
            <person name="Wang Q."/>
            <person name="Wei S."/>
            <person name="Zheng Y."/>
            <person name="Lin W."/>
            <person name="Duan Y."/>
            <person name="Cao H."/>
            <person name="Xiong S."/>
            <person name="Wang X."/>
            <person name="Wei L."/>
            <person name="Li C."/>
            <person name="Ma Q."/>
            <person name="Ju M."/>
            <person name="Zhao R."/>
            <person name="Li G."/>
            <person name="Mu C."/>
            <person name="Tian Q."/>
            <person name="Mei H."/>
            <person name="Zhang T."/>
            <person name="Gao T."/>
            <person name="Zhang H."/>
        </authorList>
    </citation>
    <scope>NUCLEOTIDE SEQUENCE</scope>
    <source>
        <strain evidence="11">G02</strain>
    </source>
</reference>
<feature type="signal peptide" evidence="9">
    <location>
        <begin position="1"/>
        <end position="23"/>
    </location>
</feature>
<gene>
    <name evidence="11" type="ORF">Sradi_1856200</name>
</gene>